<sequence length="205" mass="24014">MTTAHNAETLLSILTGEMEWFWDTECNWITFKKDGTGHLRCGAGLCIFISADFEWKLVNPDFLDQVHDTTVTTSNRRKEHSQLISQFDVEITLFKRRPELFCDPRWISIPINDYNLGDEAFRPKRYTIRLEKGNFFSPGCVQQGTEWDPWYALRLTFDKSPYPPKQEWKRPDGPQIHNPFWELVEFCGRSLPMVKKQGWSSCIAS</sequence>
<name>A0A165K4M3_XYLHT</name>
<reference evidence="1 2" key="1">
    <citation type="journal article" date="2016" name="Fungal Biol.">
        <title>The genome of Xylona heveae provides a window into fungal endophytism.</title>
        <authorList>
            <person name="Gazis R."/>
            <person name="Kuo A."/>
            <person name="Riley R."/>
            <person name="LaButti K."/>
            <person name="Lipzen A."/>
            <person name="Lin J."/>
            <person name="Amirebrahimi M."/>
            <person name="Hesse C.N."/>
            <person name="Spatafora J.W."/>
            <person name="Henrissat B."/>
            <person name="Hainaut M."/>
            <person name="Grigoriev I.V."/>
            <person name="Hibbett D.S."/>
        </authorList>
    </citation>
    <scope>NUCLEOTIDE SEQUENCE [LARGE SCALE GENOMIC DNA]</scope>
    <source>
        <strain evidence="1 2">TC161</strain>
    </source>
</reference>
<dbReference type="AlphaFoldDB" id="A0A165K4M3"/>
<dbReference type="RefSeq" id="XP_018192531.1">
    <property type="nucleotide sequence ID" value="XM_018331709.1"/>
</dbReference>
<dbReference type="InParanoid" id="A0A165K4M3"/>
<evidence type="ECO:0000313" key="2">
    <source>
        <dbReference type="Proteomes" id="UP000076632"/>
    </source>
</evidence>
<organism evidence="1 2">
    <name type="scientific">Xylona heveae (strain CBS 132557 / TC161)</name>
    <dbReference type="NCBI Taxonomy" id="1328760"/>
    <lineage>
        <taxon>Eukaryota</taxon>
        <taxon>Fungi</taxon>
        <taxon>Dikarya</taxon>
        <taxon>Ascomycota</taxon>
        <taxon>Pezizomycotina</taxon>
        <taxon>Xylonomycetes</taxon>
        <taxon>Xylonales</taxon>
        <taxon>Xylonaceae</taxon>
        <taxon>Xylona</taxon>
    </lineage>
</organism>
<dbReference type="OMA" id="HIFNAWI"/>
<gene>
    <name evidence="1" type="ORF">L228DRAFT_243538</name>
</gene>
<dbReference type="Proteomes" id="UP000076632">
    <property type="component" value="Unassembled WGS sequence"/>
</dbReference>
<accession>A0A165K4M3</accession>
<dbReference type="EMBL" id="KV407454">
    <property type="protein sequence ID" value="KZF26976.1"/>
    <property type="molecule type" value="Genomic_DNA"/>
</dbReference>
<proteinExistence type="predicted"/>
<protein>
    <submittedName>
        <fullName evidence="1">Uncharacterized protein</fullName>
    </submittedName>
</protein>
<keyword evidence="2" id="KW-1185">Reference proteome</keyword>
<dbReference type="GeneID" id="28896846"/>
<evidence type="ECO:0000313" key="1">
    <source>
        <dbReference type="EMBL" id="KZF26976.1"/>
    </source>
</evidence>
<dbReference type="OrthoDB" id="2935237at2759"/>